<evidence type="ECO:0000313" key="2">
    <source>
        <dbReference type="Proteomes" id="UP000241462"/>
    </source>
</evidence>
<accession>A0A2T3ALD1</accession>
<evidence type="ECO:0000313" key="1">
    <source>
        <dbReference type="EMBL" id="PSS02509.1"/>
    </source>
</evidence>
<proteinExistence type="predicted"/>
<organism evidence="1 2">
    <name type="scientific">Coniella lustricola</name>
    <dbReference type="NCBI Taxonomy" id="2025994"/>
    <lineage>
        <taxon>Eukaryota</taxon>
        <taxon>Fungi</taxon>
        <taxon>Dikarya</taxon>
        <taxon>Ascomycota</taxon>
        <taxon>Pezizomycotina</taxon>
        <taxon>Sordariomycetes</taxon>
        <taxon>Sordariomycetidae</taxon>
        <taxon>Diaporthales</taxon>
        <taxon>Schizoparmaceae</taxon>
        <taxon>Coniella</taxon>
    </lineage>
</organism>
<protein>
    <submittedName>
        <fullName evidence="1">Uncharacterized protein</fullName>
    </submittedName>
</protein>
<name>A0A2T3ALD1_9PEZI</name>
<dbReference type="EMBL" id="KZ678377">
    <property type="protein sequence ID" value="PSS02509.1"/>
    <property type="molecule type" value="Genomic_DNA"/>
</dbReference>
<keyword evidence="2" id="KW-1185">Reference proteome</keyword>
<dbReference type="InParanoid" id="A0A2T3ALD1"/>
<dbReference type="Proteomes" id="UP000241462">
    <property type="component" value="Unassembled WGS sequence"/>
</dbReference>
<gene>
    <name evidence="1" type="ORF">BD289DRAFT_240482</name>
</gene>
<reference evidence="1 2" key="1">
    <citation type="journal article" date="2018" name="Mycol. Prog.">
        <title>Coniella lustricola, a new species from submerged detritus.</title>
        <authorList>
            <person name="Raudabaugh D.B."/>
            <person name="Iturriaga T."/>
            <person name="Carver A."/>
            <person name="Mondo S."/>
            <person name="Pangilinan J."/>
            <person name="Lipzen A."/>
            <person name="He G."/>
            <person name="Amirebrahimi M."/>
            <person name="Grigoriev I.V."/>
            <person name="Miller A.N."/>
        </authorList>
    </citation>
    <scope>NUCLEOTIDE SEQUENCE [LARGE SCALE GENOMIC DNA]</scope>
    <source>
        <strain evidence="1 2">B22-T-1</strain>
    </source>
</reference>
<dbReference type="AlphaFoldDB" id="A0A2T3ALD1"/>
<sequence>MSDLPLQPAATFRFCFWLVSRPPTLPSRKPHSASTFPSSSNMLSPTSWAVLYCEHDLVLLLRLPGCFSSDTPGLMRHPGLGVKTPTSTTAVAGVNLCDCFGLRFRERQIFEVRHPPCAAMVSPRGSTVRQWLGGMRIVSRRKVSEMTKSPQVCCTVSMTIEAMRRTR</sequence>